<dbReference type="AlphaFoldDB" id="A0A1I8JGB6"/>
<organism evidence="2 3">
    <name type="scientific">Macrostomum lignano</name>
    <dbReference type="NCBI Taxonomy" id="282301"/>
    <lineage>
        <taxon>Eukaryota</taxon>
        <taxon>Metazoa</taxon>
        <taxon>Spiralia</taxon>
        <taxon>Lophotrochozoa</taxon>
        <taxon>Platyhelminthes</taxon>
        <taxon>Rhabditophora</taxon>
        <taxon>Macrostomorpha</taxon>
        <taxon>Macrostomida</taxon>
        <taxon>Macrostomidae</taxon>
        <taxon>Macrostomum</taxon>
    </lineage>
</organism>
<proteinExistence type="predicted"/>
<reference evidence="3" key="1">
    <citation type="submission" date="2016-11" db="UniProtKB">
        <authorList>
            <consortium name="WormBaseParasite"/>
        </authorList>
    </citation>
    <scope>IDENTIFICATION</scope>
</reference>
<protein>
    <submittedName>
        <fullName evidence="3">Ovule protein</fullName>
    </submittedName>
</protein>
<accession>A0A1I8JGB6</accession>
<sequence length="85" mass="9157">STQSMPTATDLSASNSGEQLIVYESNARCQNASQHQSLKAEASMKGSSEKKKRNPLTKLAVDSIDADCNGPVSFELRRAANSLRE</sequence>
<dbReference type="WBParaSite" id="maker-uti_cns_0047286-snap-gene-0.3-mRNA-1">
    <property type="protein sequence ID" value="maker-uti_cns_0047286-snap-gene-0.3-mRNA-1"/>
    <property type="gene ID" value="maker-uti_cns_0047286-snap-gene-0.3"/>
</dbReference>
<evidence type="ECO:0000313" key="2">
    <source>
        <dbReference type="Proteomes" id="UP000095280"/>
    </source>
</evidence>
<evidence type="ECO:0000313" key="3">
    <source>
        <dbReference type="WBParaSite" id="maker-uti_cns_0047286-snap-gene-0.3-mRNA-1"/>
    </source>
</evidence>
<name>A0A1I8JGB6_9PLAT</name>
<dbReference type="Proteomes" id="UP000095280">
    <property type="component" value="Unplaced"/>
</dbReference>
<feature type="region of interest" description="Disordered" evidence="1">
    <location>
        <begin position="32"/>
        <end position="56"/>
    </location>
</feature>
<keyword evidence="2" id="KW-1185">Reference proteome</keyword>
<evidence type="ECO:0000256" key="1">
    <source>
        <dbReference type="SAM" id="MobiDB-lite"/>
    </source>
</evidence>